<name>S3ZPB9_9ACTN</name>
<feature type="transmembrane region" description="Helical" evidence="7">
    <location>
        <begin position="267"/>
        <end position="285"/>
    </location>
</feature>
<evidence type="ECO:0000256" key="6">
    <source>
        <dbReference type="SAM" id="MobiDB-lite"/>
    </source>
</evidence>
<feature type="compositionally biased region" description="Polar residues" evidence="6">
    <location>
        <begin position="1"/>
        <end position="11"/>
    </location>
</feature>
<dbReference type="SUPFAM" id="SSF103481">
    <property type="entry name" value="Multidrug resistance efflux transporter EmrE"/>
    <property type="match status" value="2"/>
</dbReference>
<sequence length="320" mass="32821">MTTSPPRQQLPEQARERARTARSTRAGLTGGTVALIAATALAPAAWGTTYAVTTELLPPDHPLFAALLRSLPGGLLLLLVTRTLPRGDWWWKAAVLGALNIGAFFPLLFLTAELLPGGVAATLGAVQPIIVAGLAVVVLRERPSTWRVGWGVAGAVGVGLVVLGPTARLDGVGIVAGLAGAGSMALGMILTKHWSRPGEVGPVTLAGWQLTAGGLVLLPLTLLVEGAPPHLDGSAVTGYLWLGTVGGFVAHALWFRGIGRLPVTATAMLVLLSPLVAALIGAFALGEDFTLGQLAGFALALTALVAGQLSPRQLTRSPKE</sequence>
<evidence type="ECO:0000313" key="9">
    <source>
        <dbReference type="EMBL" id="EPH44654.1"/>
    </source>
</evidence>
<gene>
    <name evidence="9" type="ORF">STRAU_2212</name>
</gene>
<dbReference type="GO" id="GO:0016020">
    <property type="term" value="C:membrane"/>
    <property type="evidence" value="ECO:0007669"/>
    <property type="project" value="UniProtKB-SubCell"/>
</dbReference>
<feature type="transmembrane region" description="Helical" evidence="7">
    <location>
        <begin position="63"/>
        <end position="81"/>
    </location>
</feature>
<comment type="similarity">
    <text evidence="2">Belongs to the EamA transporter family.</text>
</comment>
<evidence type="ECO:0000256" key="1">
    <source>
        <dbReference type="ARBA" id="ARBA00004141"/>
    </source>
</evidence>
<accession>S3ZPB9</accession>
<dbReference type="InterPro" id="IPR000620">
    <property type="entry name" value="EamA_dom"/>
</dbReference>
<feature type="domain" description="EamA" evidence="8">
    <location>
        <begin position="173"/>
        <end position="305"/>
    </location>
</feature>
<dbReference type="RefSeq" id="WP_016640341.1">
    <property type="nucleotide sequence ID" value="NZ_AOPZ01000078.1"/>
</dbReference>
<dbReference type="OrthoDB" id="5430053at2"/>
<evidence type="ECO:0000256" key="2">
    <source>
        <dbReference type="ARBA" id="ARBA00007362"/>
    </source>
</evidence>
<keyword evidence="4 7" id="KW-1133">Transmembrane helix</keyword>
<feature type="region of interest" description="Disordered" evidence="6">
    <location>
        <begin position="1"/>
        <end position="24"/>
    </location>
</feature>
<evidence type="ECO:0000256" key="4">
    <source>
        <dbReference type="ARBA" id="ARBA00022989"/>
    </source>
</evidence>
<feature type="transmembrane region" description="Helical" evidence="7">
    <location>
        <begin position="93"/>
        <end position="112"/>
    </location>
</feature>
<dbReference type="PANTHER" id="PTHR32322:SF2">
    <property type="entry name" value="EAMA DOMAIN-CONTAINING PROTEIN"/>
    <property type="match status" value="1"/>
</dbReference>
<evidence type="ECO:0000313" key="10">
    <source>
        <dbReference type="Proteomes" id="UP000014629"/>
    </source>
</evidence>
<feature type="transmembrane region" description="Helical" evidence="7">
    <location>
        <begin position="118"/>
        <end position="139"/>
    </location>
</feature>
<reference evidence="9 10" key="1">
    <citation type="submission" date="2013-02" db="EMBL/GenBank/DDBJ databases">
        <title>Draft Genome Sequence of Streptomyces aurantiacus, Which Produces Setomimycin.</title>
        <authorList>
            <person name="Gruening B.A."/>
            <person name="Praeg A."/>
            <person name="Erxleben A."/>
            <person name="Guenther S."/>
            <person name="Mueller M."/>
        </authorList>
    </citation>
    <scope>NUCLEOTIDE SEQUENCE [LARGE SCALE GENOMIC DNA]</scope>
    <source>
        <strain evidence="9 10">JA 4570</strain>
    </source>
</reference>
<dbReference type="EMBL" id="AOPZ01000078">
    <property type="protein sequence ID" value="EPH44654.1"/>
    <property type="molecule type" value="Genomic_DNA"/>
</dbReference>
<dbReference type="InterPro" id="IPR050638">
    <property type="entry name" value="AA-Vitamin_Transporters"/>
</dbReference>
<dbReference type="PATRIC" id="fig|1286094.4.peg.2188"/>
<feature type="transmembrane region" description="Helical" evidence="7">
    <location>
        <begin position="171"/>
        <end position="191"/>
    </location>
</feature>
<feature type="transmembrane region" description="Helical" evidence="7">
    <location>
        <begin position="146"/>
        <end position="165"/>
    </location>
</feature>
<dbReference type="AlphaFoldDB" id="S3ZPB9"/>
<evidence type="ECO:0000259" key="8">
    <source>
        <dbReference type="Pfam" id="PF00892"/>
    </source>
</evidence>
<dbReference type="PANTHER" id="PTHR32322">
    <property type="entry name" value="INNER MEMBRANE TRANSPORTER"/>
    <property type="match status" value="1"/>
</dbReference>
<feature type="transmembrane region" description="Helical" evidence="7">
    <location>
        <begin position="203"/>
        <end position="224"/>
    </location>
</feature>
<dbReference type="Proteomes" id="UP000014629">
    <property type="component" value="Unassembled WGS sequence"/>
</dbReference>
<evidence type="ECO:0000256" key="5">
    <source>
        <dbReference type="ARBA" id="ARBA00023136"/>
    </source>
</evidence>
<proteinExistence type="inferred from homology"/>
<organism evidence="9 10">
    <name type="scientific">Streptomyces aurantiacus JA 4570</name>
    <dbReference type="NCBI Taxonomy" id="1286094"/>
    <lineage>
        <taxon>Bacteria</taxon>
        <taxon>Bacillati</taxon>
        <taxon>Actinomycetota</taxon>
        <taxon>Actinomycetes</taxon>
        <taxon>Kitasatosporales</taxon>
        <taxon>Streptomycetaceae</taxon>
        <taxon>Streptomyces</taxon>
        <taxon>Streptomyces aurantiacus group</taxon>
    </lineage>
</organism>
<dbReference type="InterPro" id="IPR037185">
    <property type="entry name" value="EmrE-like"/>
</dbReference>
<keyword evidence="5 7" id="KW-0472">Membrane</keyword>
<evidence type="ECO:0000256" key="7">
    <source>
        <dbReference type="SAM" id="Phobius"/>
    </source>
</evidence>
<protein>
    <recommendedName>
        <fullName evidence="8">EamA domain-containing protein</fullName>
    </recommendedName>
</protein>
<keyword evidence="10" id="KW-1185">Reference proteome</keyword>
<comment type="caution">
    <text evidence="9">The sequence shown here is derived from an EMBL/GenBank/DDBJ whole genome shotgun (WGS) entry which is preliminary data.</text>
</comment>
<feature type="transmembrane region" description="Helical" evidence="7">
    <location>
        <begin position="236"/>
        <end position="255"/>
    </location>
</feature>
<comment type="subcellular location">
    <subcellularLocation>
        <location evidence="1">Membrane</location>
        <topology evidence="1">Multi-pass membrane protein</topology>
    </subcellularLocation>
</comment>
<feature type="transmembrane region" description="Helical" evidence="7">
    <location>
        <begin position="26"/>
        <end position="51"/>
    </location>
</feature>
<keyword evidence="3 7" id="KW-0812">Transmembrane</keyword>
<evidence type="ECO:0000256" key="3">
    <source>
        <dbReference type="ARBA" id="ARBA00022692"/>
    </source>
</evidence>
<feature type="transmembrane region" description="Helical" evidence="7">
    <location>
        <begin position="291"/>
        <end position="309"/>
    </location>
</feature>
<feature type="domain" description="EamA" evidence="8">
    <location>
        <begin position="39"/>
        <end position="162"/>
    </location>
</feature>
<dbReference type="Pfam" id="PF00892">
    <property type="entry name" value="EamA"/>
    <property type="match status" value="2"/>
</dbReference>